<dbReference type="KEGG" id="stui:GCM10017668_03870"/>
<dbReference type="EMBL" id="AP023439">
    <property type="protein sequence ID" value="BCL18544.1"/>
    <property type="molecule type" value="Genomic_DNA"/>
</dbReference>
<proteinExistence type="predicted"/>
<evidence type="ECO:0000313" key="1">
    <source>
        <dbReference type="EMBL" id="BCL18544.1"/>
    </source>
</evidence>
<dbReference type="AlphaFoldDB" id="A0A7G1NAG9"/>
<name>A0A7G1NAG9_9ACTN</name>
<reference evidence="1 2" key="1">
    <citation type="journal article" date="2014" name="Int. J. Syst. Evol. Microbiol.">
        <title>Complete genome sequence of Corynebacterium casei LMG S-19264T (=DSM 44701T), isolated from a smear-ripened cheese.</title>
        <authorList>
            <consortium name="US DOE Joint Genome Institute (JGI-PGF)"/>
            <person name="Walter F."/>
            <person name="Albersmeier A."/>
            <person name="Kalinowski J."/>
            <person name="Ruckert C."/>
        </authorList>
    </citation>
    <scope>NUCLEOTIDE SEQUENCE [LARGE SCALE GENOMIC DNA]</scope>
    <source>
        <strain evidence="1 2">JCM 4255</strain>
    </source>
</reference>
<protein>
    <submittedName>
        <fullName evidence="1">Uncharacterized protein</fullName>
    </submittedName>
</protein>
<organism evidence="1 2">
    <name type="scientific">Streptomyces tuirus</name>
    <dbReference type="NCBI Taxonomy" id="68278"/>
    <lineage>
        <taxon>Bacteria</taxon>
        <taxon>Bacillati</taxon>
        <taxon>Actinomycetota</taxon>
        <taxon>Actinomycetes</taxon>
        <taxon>Kitasatosporales</taxon>
        <taxon>Streptomycetaceae</taxon>
        <taxon>Streptomyces</taxon>
    </lineage>
</organism>
<evidence type="ECO:0000313" key="2">
    <source>
        <dbReference type="Proteomes" id="UP000516373"/>
    </source>
</evidence>
<sequence>MLCGVLVLLGLALLRERISRRQVVGLLAAGIATVLLTLG</sequence>
<dbReference type="Proteomes" id="UP000516373">
    <property type="component" value="Chromosome"/>
</dbReference>
<gene>
    <name evidence="1" type="ORF">GCM10017668_03870</name>
</gene>
<accession>A0A7G1NAG9</accession>